<keyword evidence="2" id="KW-1185">Reference proteome</keyword>
<gene>
    <name evidence="1" type="ORF">GCM10025791_21320</name>
</gene>
<name>A0AAV3U1U0_9ALTE</name>
<accession>A0AAV3U1U0</accession>
<sequence>MSELDGAAATCVNPQSLSSIVKKVAFDQCFTAFFIRFLTRVVLPVNMVEIVIVEFSVTNRLDRTTQPHNDKKH</sequence>
<evidence type="ECO:0000313" key="1">
    <source>
        <dbReference type="EMBL" id="GAA4942535.1"/>
    </source>
</evidence>
<dbReference type="EMBL" id="BAABLX010000016">
    <property type="protein sequence ID" value="GAA4942535.1"/>
    <property type="molecule type" value="Genomic_DNA"/>
</dbReference>
<protein>
    <submittedName>
        <fullName evidence="1">Uncharacterized protein</fullName>
    </submittedName>
</protein>
<reference evidence="2" key="1">
    <citation type="journal article" date="2019" name="Int. J. Syst. Evol. Microbiol.">
        <title>The Global Catalogue of Microorganisms (GCM) 10K type strain sequencing project: providing services to taxonomists for standard genome sequencing and annotation.</title>
        <authorList>
            <consortium name="The Broad Institute Genomics Platform"/>
            <consortium name="The Broad Institute Genome Sequencing Center for Infectious Disease"/>
            <person name="Wu L."/>
            <person name="Ma J."/>
        </authorList>
    </citation>
    <scope>NUCLEOTIDE SEQUENCE [LARGE SCALE GENOMIC DNA]</scope>
    <source>
        <strain evidence="2">JCM 19134</strain>
    </source>
</reference>
<dbReference type="AlphaFoldDB" id="A0AAV3U1U0"/>
<comment type="caution">
    <text evidence="1">The sequence shown here is derived from an EMBL/GenBank/DDBJ whole genome shotgun (WGS) entry which is preliminary data.</text>
</comment>
<evidence type="ECO:0000313" key="2">
    <source>
        <dbReference type="Proteomes" id="UP001409585"/>
    </source>
</evidence>
<dbReference type="Proteomes" id="UP001409585">
    <property type="component" value="Unassembled WGS sequence"/>
</dbReference>
<proteinExistence type="predicted"/>
<organism evidence="1 2">
    <name type="scientific">Halioxenophilus aromaticivorans</name>
    <dbReference type="NCBI Taxonomy" id="1306992"/>
    <lineage>
        <taxon>Bacteria</taxon>
        <taxon>Pseudomonadati</taxon>
        <taxon>Pseudomonadota</taxon>
        <taxon>Gammaproteobacteria</taxon>
        <taxon>Alteromonadales</taxon>
        <taxon>Alteromonadaceae</taxon>
        <taxon>Halioxenophilus</taxon>
    </lineage>
</organism>